<reference evidence="4" key="1">
    <citation type="submission" date="2020-01" db="EMBL/GenBank/DDBJ databases">
        <title>Genome Sequencing of Three Apophysomyces-Like Fungal Strains Confirms a Novel Fungal Genus in the Mucoromycota with divergent Burkholderia-like Endosymbiotic Bacteria.</title>
        <authorList>
            <person name="Stajich J.E."/>
            <person name="Macias A.M."/>
            <person name="Carter-House D."/>
            <person name="Lovett B."/>
            <person name="Kasson L.R."/>
            <person name="Berry K."/>
            <person name="Grigoriev I."/>
            <person name="Chang Y."/>
            <person name="Spatafora J."/>
            <person name="Kasson M.T."/>
        </authorList>
    </citation>
    <scope>NUCLEOTIDE SEQUENCE</scope>
    <source>
        <strain evidence="4">NRRL A-21654</strain>
    </source>
</reference>
<dbReference type="AlphaFoldDB" id="A0A8H7BRV5"/>
<sequence length="120" mass="13585">MQTIESGANFLSEAFVFGVAASIIVAESWRSHSSEKNRRNRVDDTLEDLESQVGELKAKLEELQGAHRVTNDRLQEMSESNEQLRNLMHEILSVSLGLKRHTEYEQQPTLVTLPGFDNNS</sequence>
<accession>A0A8H7BRV5</accession>
<dbReference type="PANTHER" id="PTHR12499:SF0">
    <property type="entry name" value="OPTIC ATROPHY 3 PROTEIN"/>
    <property type="match status" value="1"/>
</dbReference>
<organism evidence="4 5">
    <name type="scientific">Apophysomyces ossiformis</name>
    <dbReference type="NCBI Taxonomy" id="679940"/>
    <lineage>
        <taxon>Eukaryota</taxon>
        <taxon>Fungi</taxon>
        <taxon>Fungi incertae sedis</taxon>
        <taxon>Mucoromycota</taxon>
        <taxon>Mucoromycotina</taxon>
        <taxon>Mucoromycetes</taxon>
        <taxon>Mucorales</taxon>
        <taxon>Mucorineae</taxon>
        <taxon>Mucoraceae</taxon>
        <taxon>Apophysomyces</taxon>
    </lineage>
</organism>
<dbReference type="GO" id="GO:0005739">
    <property type="term" value="C:mitochondrion"/>
    <property type="evidence" value="ECO:0007669"/>
    <property type="project" value="TreeGrafter"/>
</dbReference>
<comment type="caution">
    <text evidence="4">The sequence shown here is derived from an EMBL/GenBank/DDBJ whole genome shotgun (WGS) entry which is preliminary data.</text>
</comment>
<dbReference type="Pfam" id="PF07047">
    <property type="entry name" value="OPA3"/>
    <property type="match status" value="1"/>
</dbReference>
<protein>
    <submittedName>
        <fullName evidence="4">Uncharacterized protein</fullName>
    </submittedName>
</protein>
<evidence type="ECO:0000313" key="4">
    <source>
        <dbReference type="EMBL" id="KAF7727486.1"/>
    </source>
</evidence>
<evidence type="ECO:0000256" key="2">
    <source>
        <dbReference type="ARBA" id="ARBA00023054"/>
    </source>
</evidence>
<comment type="similarity">
    <text evidence="1">Belongs to the OPA3 family.</text>
</comment>
<dbReference type="EMBL" id="JABAYA010000055">
    <property type="protein sequence ID" value="KAF7727486.1"/>
    <property type="molecule type" value="Genomic_DNA"/>
</dbReference>
<proteinExistence type="inferred from homology"/>
<dbReference type="OrthoDB" id="2129069at2759"/>
<dbReference type="PANTHER" id="PTHR12499">
    <property type="entry name" value="OPTIC ATROPHY 3 PROTEIN OPA3"/>
    <property type="match status" value="1"/>
</dbReference>
<keyword evidence="2 3" id="KW-0175">Coiled coil</keyword>
<evidence type="ECO:0000313" key="5">
    <source>
        <dbReference type="Proteomes" id="UP000605846"/>
    </source>
</evidence>
<gene>
    <name evidence="4" type="ORF">EC973_007464</name>
</gene>
<evidence type="ECO:0000256" key="3">
    <source>
        <dbReference type="SAM" id="Coils"/>
    </source>
</evidence>
<dbReference type="GO" id="GO:0019216">
    <property type="term" value="P:regulation of lipid metabolic process"/>
    <property type="evidence" value="ECO:0007669"/>
    <property type="project" value="TreeGrafter"/>
</dbReference>
<keyword evidence="5" id="KW-1185">Reference proteome</keyword>
<name>A0A8H7BRV5_9FUNG</name>
<dbReference type="InterPro" id="IPR010754">
    <property type="entry name" value="OPA3-like"/>
</dbReference>
<feature type="coiled-coil region" evidence="3">
    <location>
        <begin position="32"/>
        <end position="80"/>
    </location>
</feature>
<evidence type="ECO:0000256" key="1">
    <source>
        <dbReference type="ARBA" id="ARBA00007584"/>
    </source>
</evidence>
<dbReference type="Proteomes" id="UP000605846">
    <property type="component" value="Unassembled WGS sequence"/>
</dbReference>